<feature type="region of interest" description="Disordered" evidence="1">
    <location>
        <begin position="370"/>
        <end position="426"/>
    </location>
</feature>
<feature type="transmembrane region" description="Helical" evidence="2">
    <location>
        <begin position="6"/>
        <end position="27"/>
    </location>
</feature>
<gene>
    <name evidence="4" type="ORF">SAMN05216289_11723</name>
</gene>
<dbReference type="Pfam" id="PF05569">
    <property type="entry name" value="Peptidase_M56"/>
    <property type="match status" value="1"/>
</dbReference>
<dbReference type="AlphaFoldDB" id="A0A1I4YF78"/>
<feature type="region of interest" description="Disordered" evidence="1">
    <location>
        <begin position="95"/>
        <end position="133"/>
    </location>
</feature>
<feature type="domain" description="Peptidase M56" evidence="3">
    <location>
        <begin position="133"/>
        <end position="331"/>
    </location>
</feature>
<dbReference type="PANTHER" id="PTHR34978:SF3">
    <property type="entry name" value="SLR0241 PROTEIN"/>
    <property type="match status" value="1"/>
</dbReference>
<keyword evidence="2" id="KW-0812">Transmembrane</keyword>
<evidence type="ECO:0000256" key="2">
    <source>
        <dbReference type="SAM" id="Phobius"/>
    </source>
</evidence>
<keyword evidence="5" id="KW-1185">Reference proteome</keyword>
<proteinExistence type="predicted"/>
<dbReference type="EMBL" id="FOVF01000017">
    <property type="protein sequence ID" value="SFN36688.1"/>
    <property type="molecule type" value="Genomic_DNA"/>
</dbReference>
<sequence>MSVESFAALLMTLAVHAGVLLTIAWIADRSSLQVQLGWREWMWWLALFGGIVTSATQFVLETPGLARISLAVESDTSVVPMDAAGSAVDAAPASASAARREAGRTDDHAPLMATPSRRSDTLRADELPAPRKPSPDWPRWHLLLAVAWLVGTLISLARLGGAWLRLRSALRLARPVVHGRLLADAAELAARAGLACPQLARLDTLAGPIAATGGRIILPGWVFERFDAPQMRAMLAHELAHLYRRDPQRRLAAAFACALLWFMPIASMARRRLDAIAEQSCDAWAAQQCGDRRALAECLAGCAERRQSGPAFTLAPGMAGRESPLLQRINHLLEGTIMKTRLSVPSALMASVAVLFVAVILLPGVGIRSSHADMDRPSPPAAPSPPAPPRPPAPGDAGNGIRLHVSSETDASGRKHQSTFLQTDVGKRSYQARIDGEATYTPQYDGIASLGNGASASFAETREGVARRIEYTNRTGKLERHYFVADLEQPIDNAVEGWIAAVIPEMVRETAIDVEKRVRQIHAAGGTAAVFDEIGRIHSDYARGEYLGQLASTVRFTSSEMTRALGLVDAFESAYERRRALTRIGAAGEFDAGQQTLVIGQAKRIESDYERAELLLGLLPKLADSAQVHRAWLEAANGIESDYEHRRCLVALIEAGGSDDAILATVIDAARTIESDYERRELLSTAIAAVSSAENVADAYAAAVKDIGGDYERREALLALIHARGFGAKASRQVLASLGNVESDHESSEVLVELAQVMPNDQALIERYRAVARTLSDHERADAERALDRFSL</sequence>
<keyword evidence="2" id="KW-1133">Transmembrane helix</keyword>
<accession>A0A1I4YF78</accession>
<feature type="compositionally biased region" description="Basic and acidic residues" evidence="1">
    <location>
        <begin position="117"/>
        <end position="129"/>
    </location>
</feature>
<keyword evidence="2" id="KW-0472">Membrane</keyword>
<evidence type="ECO:0000259" key="3">
    <source>
        <dbReference type="Pfam" id="PF05569"/>
    </source>
</evidence>
<dbReference type="CDD" id="cd07341">
    <property type="entry name" value="M56_BlaR1_MecR1_like"/>
    <property type="match status" value="1"/>
</dbReference>
<feature type="compositionally biased region" description="Basic and acidic residues" evidence="1">
    <location>
        <begin position="98"/>
        <end position="109"/>
    </location>
</feature>
<dbReference type="InterPro" id="IPR008756">
    <property type="entry name" value="Peptidase_M56"/>
</dbReference>
<dbReference type="RefSeq" id="WP_175498058.1">
    <property type="nucleotide sequence ID" value="NZ_FOVF01000017.1"/>
</dbReference>
<reference evidence="4 5" key="1">
    <citation type="submission" date="2016-10" db="EMBL/GenBank/DDBJ databases">
        <authorList>
            <person name="de Groot N.N."/>
        </authorList>
    </citation>
    <scope>NUCLEOTIDE SEQUENCE [LARGE SCALE GENOMIC DNA]</scope>
    <source>
        <strain evidence="4 5">CGMCC 1.7659</strain>
    </source>
</reference>
<feature type="transmembrane region" description="Helical" evidence="2">
    <location>
        <begin position="347"/>
        <end position="367"/>
    </location>
</feature>
<feature type="compositionally biased region" description="Pro residues" evidence="1">
    <location>
        <begin position="377"/>
        <end position="394"/>
    </location>
</feature>
<evidence type="ECO:0000256" key="1">
    <source>
        <dbReference type="SAM" id="MobiDB-lite"/>
    </source>
</evidence>
<feature type="transmembrane region" description="Helical" evidence="2">
    <location>
        <begin position="41"/>
        <end position="60"/>
    </location>
</feature>
<dbReference type="InterPro" id="IPR052173">
    <property type="entry name" value="Beta-lactam_resp_regulator"/>
</dbReference>
<protein>
    <submittedName>
        <fullName evidence="4">BlaR1 peptidase M56</fullName>
    </submittedName>
</protein>
<evidence type="ECO:0000313" key="4">
    <source>
        <dbReference type="EMBL" id="SFN36688.1"/>
    </source>
</evidence>
<feature type="transmembrane region" description="Helical" evidence="2">
    <location>
        <begin position="140"/>
        <end position="164"/>
    </location>
</feature>
<organism evidence="4 5">
    <name type="scientific">Dokdonella immobilis</name>
    <dbReference type="NCBI Taxonomy" id="578942"/>
    <lineage>
        <taxon>Bacteria</taxon>
        <taxon>Pseudomonadati</taxon>
        <taxon>Pseudomonadota</taxon>
        <taxon>Gammaproteobacteria</taxon>
        <taxon>Lysobacterales</taxon>
        <taxon>Rhodanobacteraceae</taxon>
        <taxon>Dokdonella</taxon>
    </lineage>
</organism>
<name>A0A1I4YF78_9GAMM</name>
<dbReference type="Proteomes" id="UP000198575">
    <property type="component" value="Unassembled WGS sequence"/>
</dbReference>
<evidence type="ECO:0000313" key="5">
    <source>
        <dbReference type="Proteomes" id="UP000198575"/>
    </source>
</evidence>
<dbReference type="STRING" id="578942.SAMN05216289_11723"/>
<dbReference type="PANTHER" id="PTHR34978">
    <property type="entry name" value="POSSIBLE SENSOR-TRANSDUCER PROTEIN BLAR"/>
    <property type="match status" value="1"/>
</dbReference>